<feature type="region of interest" description="Disordered" evidence="1">
    <location>
        <begin position="1"/>
        <end position="51"/>
    </location>
</feature>
<accession>A0A5E4BH57</accession>
<proteinExistence type="predicted"/>
<dbReference type="AlphaFoldDB" id="A0A5E4BH57"/>
<keyword evidence="3" id="KW-1185">Reference proteome</keyword>
<sequence length="51" mass="5240">IGSCPVAQNSSQAPAPLQAEGMVMGSHPGDPGTSETSSEWSHIPESQSEMN</sequence>
<dbReference type="Proteomes" id="UP000335636">
    <property type="component" value="Unassembled WGS sequence"/>
</dbReference>
<feature type="non-terminal residue" evidence="2">
    <location>
        <position position="1"/>
    </location>
</feature>
<name>A0A5E4BH57_MARMO</name>
<evidence type="ECO:0000256" key="1">
    <source>
        <dbReference type="SAM" id="MobiDB-lite"/>
    </source>
</evidence>
<reference evidence="2" key="1">
    <citation type="submission" date="2019-04" db="EMBL/GenBank/DDBJ databases">
        <authorList>
            <person name="Alioto T."/>
            <person name="Alioto T."/>
        </authorList>
    </citation>
    <scope>NUCLEOTIDE SEQUENCE [LARGE SCALE GENOMIC DNA]</scope>
</reference>
<comment type="caution">
    <text evidence="2">The sequence shown here is derived from an EMBL/GenBank/DDBJ whole genome shotgun (WGS) entry which is preliminary data.</text>
</comment>
<evidence type="ECO:0000313" key="2">
    <source>
        <dbReference type="EMBL" id="VTJ67932.1"/>
    </source>
</evidence>
<feature type="non-terminal residue" evidence="2">
    <location>
        <position position="51"/>
    </location>
</feature>
<feature type="compositionally biased region" description="Polar residues" evidence="1">
    <location>
        <begin position="1"/>
        <end position="13"/>
    </location>
</feature>
<gene>
    <name evidence="2" type="ORF">MONAX_5E023932</name>
</gene>
<organism evidence="2 3">
    <name type="scientific">Marmota monax</name>
    <name type="common">Woodchuck</name>
    <dbReference type="NCBI Taxonomy" id="9995"/>
    <lineage>
        <taxon>Eukaryota</taxon>
        <taxon>Metazoa</taxon>
        <taxon>Chordata</taxon>
        <taxon>Craniata</taxon>
        <taxon>Vertebrata</taxon>
        <taxon>Euteleostomi</taxon>
        <taxon>Mammalia</taxon>
        <taxon>Eutheria</taxon>
        <taxon>Euarchontoglires</taxon>
        <taxon>Glires</taxon>
        <taxon>Rodentia</taxon>
        <taxon>Sciuromorpha</taxon>
        <taxon>Sciuridae</taxon>
        <taxon>Xerinae</taxon>
        <taxon>Marmotini</taxon>
        <taxon>Marmota</taxon>
    </lineage>
</organism>
<dbReference type="EMBL" id="CABDUW010000402">
    <property type="protein sequence ID" value="VTJ67932.1"/>
    <property type="molecule type" value="Genomic_DNA"/>
</dbReference>
<evidence type="ECO:0000313" key="3">
    <source>
        <dbReference type="Proteomes" id="UP000335636"/>
    </source>
</evidence>
<protein>
    <submittedName>
        <fullName evidence="2">Uncharacterized protein</fullName>
    </submittedName>
</protein>
<feature type="compositionally biased region" description="Polar residues" evidence="1">
    <location>
        <begin position="33"/>
        <end position="51"/>
    </location>
</feature>